<evidence type="ECO:0000313" key="1">
    <source>
        <dbReference type="EMBL" id="MST77779.1"/>
    </source>
</evidence>
<dbReference type="SUPFAM" id="SSF50249">
    <property type="entry name" value="Nucleic acid-binding proteins"/>
    <property type="match status" value="1"/>
</dbReference>
<protein>
    <submittedName>
        <fullName evidence="1">DUF2815 family protein</fullName>
    </submittedName>
</protein>
<dbReference type="Proteomes" id="UP000450161">
    <property type="component" value="Unassembled WGS sequence"/>
</dbReference>
<comment type="caution">
    <text evidence="1">The sequence shown here is derived from an EMBL/GenBank/DDBJ whole genome shotgun (WGS) entry which is preliminary data.</text>
</comment>
<reference evidence="1 2" key="1">
    <citation type="submission" date="2019-08" db="EMBL/GenBank/DDBJ databases">
        <title>In-depth cultivation of the pig gut microbiome towards novel bacterial diversity and tailored functional studies.</title>
        <authorList>
            <person name="Wylensek D."/>
            <person name="Hitch T.C.A."/>
            <person name="Clavel T."/>
        </authorList>
    </citation>
    <scope>NUCLEOTIDE SEQUENCE [LARGE SCALE GENOMIC DNA]</scope>
    <source>
        <strain evidence="1 2">LKV-178-WT-2C</strain>
    </source>
</reference>
<evidence type="ECO:0000313" key="2">
    <source>
        <dbReference type="Proteomes" id="UP000450161"/>
    </source>
</evidence>
<dbReference type="InterPro" id="IPR012340">
    <property type="entry name" value="NA-bd_OB-fold"/>
</dbReference>
<gene>
    <name evidence="1" type="ORF">FYJ72_08815</name>
</gene>
<accession>A0A6I2U212</accession>
<name>A0A6I2U212_9BACT</name>
<organism evidence="1 2">
    <name type="scientific">Segatella copri</name>
    <dbReference type="NCBI Taxonomy" id="165179"/>
    <lineage>
        <taxon>Bacteria</taxon>
        <taxon>Pseudomonadati</taxon>
        <taxon>Bacteroidota</taxon>
        <taxon>Bacteroidia</taxon>
        <taxon>Bacteroidales</taxon>
        <taxon>Prevotellaceae</taxon>
        <taxon>Segatella</taxon>
    </lineage>
</organism>
<dbReference type="InterPro" id="IPR022595">
    <property type="entry name" value="Enc34_ssDNA-bd"/>
</dbReference>
<dbReference type="EMBL" id="VUNF01000015">
    <property type="protein sequence ID" value="MST77779.1"/>
    <property type="molecule type" value="Genomic_DNA"/>
</dbReference>
<dbReference type="RefSeq" id="WP_154481213.1">
    <property type="nucleotide sequence ID" value="NZ_VUNF01000015.1"/>
</dbReference>
<dbReference type="Pfam" id="PF10991">
    <property type="entry name" value="Enc34_ssDNA-bd"/>
    <property type="match status" value="1"/>
</dbReference>
<proteinExistence type="predicted"/>
<dbReference type="AlphaFoldDB" id="A0A6I2U212"/>
<sequence length="190" mass="21397">MIDPIVKETKVVIGPVRLSYTHVFEPYAPKDGKSEPKYMTNLLIPKTEKKTIEAINKAIETAKQQAIVSKFGGKEPKKLELPMHDGDEKDNDDDGIYENHFYINAKAKTRPGICDKKRVPIMDEEEVYSGCWAIMSVTFYGYDVNGKKGIACGLNNIMKFKDDEHLGGRASAETDFADIPQFDDEDDDDL</sequence>
<dbReference type="Gene3D" id="2.40.50.140">
    <property type="entry name" value="Nucleic acid-binding proteins"/>
    <property type="match status" value="1"/>
</dbReference>